<name>A0A9D4Z481_ADICA</name>
<gene>
    <name evidence="1" type="ORF">GOP47_0025550</name>
</gene>
<keyword evidence="2" id="KW-1185">Reference proteome</keyword>
<sequence>MGFLPMKHLLMKANADASWFRIGIICGGSYEILKTFWHPWVVVMIIHFIADGAPLRGKSACTWTRLAFLLGPPSWEGEAPLI</sequence>
<evidence type="ECO:0000313" key="2">
    <source>
        <dbReference type="Proteomes" id="UP000886520"/>
    </source>
</evidence>
<evidence type="ECO:0000313" key="1">
    <source>
        <dbReference type="EMBL" id="KAI5059231.1"/>
    </source>
</evidence>
<dbReference type="EMBL" id="JABFUD020000025">
    <property type="protein sequence ID" value="KAI5059231.1"/>
    <property type="molecule type" value="Genomic_DNA"/>
</dbReference>
<dbReference type="Proteomes" id="UP000886520">
    <property type="component" value="Chromosome 25"/>
</dbReference>
<protein>
    <submittedName>
        <fullName evidence="1">Uncharacterized protein</fullName>
    </submittedName>
</protein>
<reference evidence="1" key="1">
    <citation type="submission" date="2021-01" db="EMBL/GenBank/DDBJ databases">
        <title>Adiantum capillus-veneris genome.</title>
        <authorList>
            <person name="Fang Y."/>
            <person name="Liao Q."/>
        </authorList>
    </citation>
    <scope>NUCLEOTIDE SEQUENCE</scope>
    <source>
        <strain evidence="1">H3</strain>
        <tissue evidence="1">Leaf</tissue>
    </source>
</reference>
<dbReference type="AlphaFoldDB" id="A0A9D4Z481"/>
<organism evidence="1 2">
    <name type="scientific">Adiantum capillus-veneris</name>
    <name type="common">Maidenhair fern</name>
    <dbReference type="NCBI Taxonomy" id="13818"/>
    <lineage>
        <taxon>Eukaryota</taxon>
        <taxon>Viridiplantae</taxon>
        <taxon>Streptophyta</taxon>
        <taxon>Embryophyta</taxon>
        <taxon>Tracheophyta</taxon>
        <taxon>Polypodiopsida</taxon>
        <taxon>Polypodiidae</taxon>
        <taxon>Polypodiales</taxon>
        <taxon>Pteridineae</taxon>
        <taxon>Pteridaceae</taxon>
        <taxon>Vittarioideae</taxon>
        <taxon>Adiantum</taxon>
    </lineage>
</organism>
<comment type="caution">
    <text evidence="1">The sequence shown here is derived from an EMBL/GenBank/DDBJ whole genome shotgun (WGS) entry which is preliminary data.</text>
</comment>
<accession>A0A9D4Z481</accession>
<proteinExistence type="predicted"/>